<dbReference type="PROSITE" id="PS51257">
    <property type="entry name" value="PROKAR_LIPOPROTEIN"/>
    <property type="match status" value="1"/>
</dbReference>
<protein>
    <recommendedName>
        <fullName evidence="3">Heme-binding protein HmuY</fullName>
    </recommendedName>
</protein>
<keyword evidence="2" id="KW-1185">Reference proteome</keyword>
<evidence type="ECO:0000313" key="1">
    <source>
        <dbReference type="EMBL" id="ATL48655.1"/>
    </source>
</evidence>
<name>A0A291QXI5_9BACT</name>
<sequence length="260" mass="28701">MLDKKYTYFLLLGLLASGWTSCSKDDTGNDDAVPGTTDGIPTGVYQIVNLVADTSASSGGNATSLYYSLEDNKVIPASQKQTGNWDIVFYGIYNSSVYPNNGAAVGSPGYGGPGKAKLYLVVDRQFDAAYYDTLNFKPTTLPIPAAKWNEAFDAVKTVPVLDDKFITRDIGLDHFQTEFDGWGYYDFYGSLFPGNELKTHVVYSLPRVMIVKTHKGNYAKLIIRSLYKNSPDNPDRDDSPGYINFVYAIQKDGSKNLDIH</sequence>
<gene>
    <name evidence="1" type="ORF">COR50_16615</name>
</gene>
<evidence type="ECO:0000313" key="2">
    <source>
        <dbReference type="Proteomes" id="UP000220133"/>
    </source>
</evidence>
<dbReference type="OrthoDB" id="1190814at2"/>
<proteinExistence type="predicted"/>
<dbReference type="Proteomes" id="UP000220133">
    <property type="component" value="Chromosome"/>
</dbReference>
<dbReference type="InterPro" id="IPR025921">
    <property type="entry name" value="HmuY"/>
</dbReference>
<dbReference type="KEGG" id="cbae:COR50_16615"/>
<dbReference type="Pfam" id="PF14064">
    <property type="entry name" value="HmuY"/>
    <property type="match status" value="1"/>
</dbReference>
<dbReference type="RefSeq" id="WP_098195028.1">
    <property type="nucleotide sequence ID" value="NZ_CP023777.1"/>
</dbReference>
<organism evidence="1 2">
    <name type="scientific">Chitinophaga caeni</name>
    <dbReference type="NCBI Taxonomy" id="2029983"/>
    <lineage>
        <taxon>Bacteria</taxon>
        <taxon>Pseudomonadati</taxon>
        <taxon>Bacteroidota</taxon>
        <taxon>Chitinophagia</taxon>
        <taxon>Chitinophagales</taxon>
        <taxon>Chitinophagaceae</taxon>
        <taxon>Chitinophaga</taxon>
    </lineage>
</organism>
<dbReference type="AlphaFoldDB" id="A0A291QXI5"/>
<reference evidence="1 2" key="1">
    <citation type="submission" date="2017-10" db="EMBL/GenBank/DDBJ databases">
        <title>Paenichitinophaga pekingensis gen. nov., sp. nov., isolated from activated sludge.</title>
        <authorList>
            <person name="Jin D."/>
            <person name="Kong X."/>
            <person name="Deng Y."/>
            <person name="Bai Z."/>
        </authorList>
    </citation>
    <scope>NUCLEOTIDE SEQUENCE [LARGE SCALE GENOMIC DNA]</scope>
    <source>
        <strain evidence="1 2">13</strain>
    </source>
</reference>
<evidence type="ECO:0008006" key="3">
    <source>
        <dbReference type="Google" id="ProtNLM"/>
    </source>
</evidence>
<dbReference type="EMBL" id="CP023777">
    <property type="protein sequence ID" value="ATL48655.1"/>
    <property type="molecule type" value="Genomic_DNA"/>
</dbReference>
<accession>A0A291QXI5</accession>